<name>A0A0R0ASS6_9GAMM</name>
<dbReference type="Pfam" id="PF08238">
    <property type="entry name" value="Sel1"/>
    <property type="match status" value="4"/>
</dbReference>
<organism evidence="2 3">
    <name type="scientific">Stenotrophomonas pictorum JCM 9942</name>
    <dbReference type="NCBI Taxonomy" id="1236960"/>
    <lineage>
        <taxon>Bacteria</taxon>
        <taxon>Pseudomonadati</taxon>
        <taxon>Pseudomonadota</taxon>
        <taxon>Gammaproteobacteria</taxon>
        <taxon>Lysobacterales</taxon>
        <taxon>Lysobacteraceae</taxon>
        <taxon>Stenotrophomonas</taxon>
    </lineage>
</organism>
<gene>
    <name evidence="2" type="ORF">ARC78_06145</name>
</gene>
<keyword evidence="3" id="KW-1185">Reference proteome</keyword>
<dbReference type="SUPFAM" id="SSF81901">
    <property type="entry name" value="HCP-like"/>
    <property type="match status" value="1"/>
</dbReference>
<dbReference type="AlphaFoldDB" id="A0A0R0ASS6"/>
<dbReference type="InterPro" id="IPR011990">
    <property type="entry name" value="TPR-like_helical_dom_sf"/>
</dbReference>
<feature type="signal peptide" evidence="1">
    <location>
        <begin position="1"/>
        <end position="19"/>
    </location>
</feature>
<dbReference type="PANTHER" id="PTHR11102:SF160">
    <property type="entry name" value="ERAD-ASSOCIATED E3 UBIQUITIN-PROTEIN LIGASE COMPONENT HRD3"/>
    <property type="match status" value="1"/>
</dbReference>
<dbReference type="EMBL" id="LLXS01000009">
    <property type="protein sequence ID" value="KRG44132.1"/>
    <property type="molecule type" value="Genomic_DNA"/>
</dbReference>
<dbReference type="PROSITE" id="PS51257">
    <property type="entry name" value="PROKAR_LIPOPROTEIN"/>
    <property type="match status" value="1"/>
</dbReference>
<dbReference type="SMART" id="SM00671">
    <property type="entry name" value="SEL1"/>
    <property type="match status" value="2"/>
</dbReference>
<evidence type="ECO:0000313" key="3">
    <source>
        <dbReference type="Proteomes" id="UP000050836"/>
    </source>
</evidence>
<accession>A0A0R0ASS6</accession>
<keyword evidence="1" id="KW-0732">Signal</keyword>
<dbReference type="PANTHER" id="PTHR11102">
    <property type="entry name" value="SEL-1-LIKE PROTEIN"/>
    <property type="match status" value="1"/>
</dbReference>
<dbReference type="Gene3D" id="1.25.40.10">
    <property type="entry name" value="Tetratricopeptide repeat domain"/>
    <property type="match status" value="2"/>
</dbReference>
<evidence type="ECO:0008006" key="4">
    <source>
        <dbReference type="Google" id="ProtNLM"/>
    </source>
</evidence>
<evidence type="ECO:0000256" key="1">
    <source>
        <dbReference type="SAM" id="SignalP"/>
    </source>
</evidence>
<sequence>MKPFAFRVLLHALCLFTLAACTTTAPHRPVDTTEREALAAASDGQFDSVLRVANLYRARNDPRALDWYARAAAIPPRTHHSTGVEEQLGTILQRGRLDSSDAPQTQEARVLKPSPRKALHWFRSAAYHGSPYAMRDLERWHADRGDMAGALRWRLRHAVYMRELYKLDALRNATRTSPEAVRLASKQPSTNAAIAHIQRRAARGDAEAQVDLGTLHEAGIGMPEDKSEALRWYQRAGEQGNVYGQYFAGLALGRGGRGLQKDEVAAAAWFARAHAQEFYLAEKSYWRKAIAPPFFIFE</sequence>
<evidence type="ECO:0000313" key="2">
    <source>
        <dbReference type="EMBL" id="KRG44132.1"/>
    </source>
</evidence>
<proteinExistence type="predicted"/>
<dbReference type="InterPro" id="IPR050767">
    <property type="entry name" value="Sel1_AlgK"/>
</dbReference>
<protein>
    <recommendedName>
        <fullName evidence="4">Sel1 repeat family protein</fullName>
    </recommendedName>
</protein>
<reference evidence="2 3" key="1">
    <citation type="submission" date="2015-10" db="EMBL/GenBank/DDBJ databases">
        <title>Genome sequencing and analysis of members of genus Stenotrophomonas.</title>
        <authorList>
            <person name="Patil P.P."/>
            <person name="Midha S."/>
            <person name="Patil P.B."/>
        </authorList>
    </citation>
    <scope>NUCLEOTIDE SEQUENCE [LARGE SCALE GENOMIC DNA]</scope>
    <source>
        <strain evidence="2 3">JCM 9942</strain>
    </source>
</reference>
<dbReference type="Proteomes" id="UP000050836">
    <property type="component" value="Unassembled WGS sequence"/>
</dbReference>
<dbReference type="RefSeq" id="WP_054657179.1">
    <property type="nucleotide sequence ID" value="NZ_BAZI01000013.1"/>
</dbReference>
<dbReference type="InterPro" id="IPR006597">
    <property type="entry name" value="Sel1-like"/>
</dbReference>
<feature type="chain" id="PRO_5006391260" description="Sel1 repeat family protein" evidence="1">
    <location>
        <begin position="20"/>
        <end position="298"/>
    </location>
</feature>
<comment type="caution">
    <text evidence="2">The sequence shown here is derived from an EMBL/GenBank/DDBJ whole genome shotgun (WGS) entry which is preliminary data.</text>
</comment>